<feature type="chain" id="PRO_5002215668" description="rhizopuspepsin" evidence="11">
    <location>
        <begin position="25"/>
        <end position="406"/>
    </location>
</feature>
<dbReference type="PRINTS" id="PR00792">
    <property type="entry name" value="PEPSIN"/>
</dbReference>
<dbReference type="Gene3D" id="2.40.70.10">
    <property type="entry name" value="Acid Proteases"/>
    <property type="match status" value="2"/>
</dbReference>
<dbReference type="EMBL" id="DF836434">
    <property type="protein sequence ID" value="GAN07022.1"/>
    <property type="molecule type" value="Genomic_DNA"/>
</dbReference>
<dbReference type="InterPro" id="IPR021109">
    <property type="entry name" value="Peptidase_aspartic_dom_sf"/>
</dbReference>
<evidence type="ECO:0000256" key="10">
    <source>
        <dbReference type="RuleBase" id="RU000454"/>
    </source>
</evidence>
<dbReference type="PANTHER" id="PTHR47966:SF51">
    <property type="entry name" value="BETA-SITE APP-CLEAVING ENZYME, ISOFORM A-RELATED"/>
    <property type="match status" value="1"/>
</dbReference>
<dbReference type="PROSITE" id="PS00141">
    <property type="entry name" value="ASP_PROTEASE"/>
    <property type="match status" value="2"/>
</dbReference>
<keyword evidence="5 11" id="KW-0732">Signal</keyword>
<feature type="active site" evidence="8">
    <location>
        <position position="102"/>
    </location>
</feature>
<keyword evidence="7 10" id="KW-0378">Hydrolase</keyword>
<evidence type="ECO:0000256" key="1">
    <source>
        <dbReference type="ARBA" id="ARBA00001130"/>
    </source>
</evidence>
<protein>
    <recommendedName>
        <fullName evidence="3">rhizopuspepsin</fullName>
        <ecNumber evidence="3">3.4.23.21</ecNumber>
    </recommendedName>
</protein>
<proteinExistence type="inferred from homology"/>
<feature type="domain" description="Peptidase A1" evidence="12">
    <location>
        <begin position="84"/>
        <end position="402"/>
    </location>
</feature>
<name>A0A0C9MUB8_9FUNG</name>
<organism evidence="13">
    <name type="scientific">Mucor ambiguus</name>
    <dbReference type="NCBI Taxonomy" id="91626"/>
    <lineage>
        <taxon>Eukaryota</taxon>
        <taxon>Fungi</taxon>
        <taxon>Fungi incertae sedis</taxon>
        <taxon>Mucoromycota</taxon>
        <taxon>Mucoromycotina</taxon>
        <taxon>Mucoromycetes</taxon>
        <taxon>Mucorales</taxon>
        <taxon>Mucorineae</taxon>
        <taxon>Mucoraceae</taxon>
        <taxon>Mucor</taxon>
    </lineage>
</organism>
<evidence type="ECO:0000256" key="3">
    <source>
        <dbReference type="ARBA" id="ARBA00013205"/>
    </source>
</evidence>
<dbReference type="PROSITE" id="PS51767">
    <property type="entry name" value="PEPTIDASE_A1"/>
    <property type="match status" value="1"/>
</dbReference>
<dbReference type="AlphaFoldDB" id="A0A0C9MUB8"/>
<evidence type="ECO:0000256" key="5">
    <source>
        <dbReference type="ARBA" id="ARBA00022729"/>
    </source>
</evidence>
<evidence type="ECO:0000256" key="11">
    <source>
        <dbReference type="SAM" id="SignalP"/>
    </source>
</evidence>
<dbReference type="SUPFAM" id="SSF50630">
    <property type="entry name" value="Acid proteases"/>
    <property type="match status" value="1"/>
</dbReference>
<dbReference type="OrthoDB" id="15189at2759"/>
<dbReference type="STRING" id="91626.A0A0C9MUB8"/>
<comment type="similarity">
    <text evidence="2 10">Belongs to the peptidase A1 family.</text>
</comment>
<evidence type="ECO:0000256" key="2">
    <source>
        <dbReference type="ARBA" id="ARBA00007447"/>
    </source>
</evidence>
<dbReference type="GO" id="GO:0006508">
    <property type="term" value="P:proteolysis"/>
    <property type="evidence" value="ECO:0007669"/>
    <property type="project" value="UniProtKB-KW"/>
</dbReference>
<keyword evidence="14" id="KW-1185">Reference proteome</keyword>
<evidence type="ECO:0000256" key="8">
    <source>
        <dbReference type="PIRSR" id="PIRSR601461-1"/>
    </source>
</evidence>
<reference evidence="13" key="1">
    <citation type="submission" date="2014-09" db="EMBL/GenBank/DDBJ databases">
        <title>Draft genome sequence of an oleaginous Mucoromycotina fungus Mucor ambiguus NBRC6742.</title>
        <authorList>
            <person name="Takeda I."/>
            <person name="Yamane N."/>
            <person name="Morita T."/>
            <person name="Tamano K."/>
            <person name="Machida M."/>
            <person name="Baker S."/>
            <person name="Koike H."/>
        </authorList>
    </citation>
    <scope>NUCLEOTIDE SEQUENCE</scope>
    <source>
        <strain evidence="13">NBRC 6742</strain>
    </source>
</reference>
<evidence type="ECO:0000259" key="12">
    <source>
        <dbReference type="PROSITE" id="PS51767"/>
    </source>
</evidence>
<gene>
    <name evidence="13" type="ORF">MAM1_0145d06512</name>
</gene>
<keyword evidence="6 10" id="KW-0064">Aspartyl protease</keyword>
<dbReference type="EC" id="3.4.23.21" evidence="3"/>
<comment type="catalytic activity">
    <reaction evidence="1">
        <text>Hydrolysis of proteins with broad specificity similar to that of pepsin A, preferring hydrophobic residues at P1 and P1'. Clots milk and activates trypsinogen. Does not cleave 4-Gln-|-His-5, but does cleave 10-His-|-Leu-11 and 12-Val-|-Glu-13 in B chain of insulin.</text>
        <dbReference type="EC" id="3.4.23.21"/>
    </reaction>
</comment>
<dbReference type="InterPro" id="IPR001969">
    <property type="entry name" value="Aspartic_peptidase_AS"/>
</dbReference>
<evidence type="ECO:0000256" key="9">
    <source>
        <dbReference type="PIRSR" id="PIRSR601461-2"/>
    </source>
</evidence>
<sequence>MVHQLGVIASSTALLWTMMATVEAQLSHLNVGLDHLEGNRMNTPARVKRSLAKYGIVDEKINSRLNSASNAAIELFSAYVDIEYLGEIAIGTPPQKFNVDFDTGSSDIWVPSSKCGSSCSTHHRFDGSKSSTYKEMSNQTWQLSYGDGSSVRGYTALDAVHLGNATQPQQLIGLVTQETPEFASDKLLDGIFGLAFPPLAYTGIKASIVQDLHMAGSIPSPIVSFHLGHNRDGGKGEVLFGDINQNHFEGELKYVPVTVKKYWQVDMTGVEVGGTNVLASTMPAIVDTGTTLIIVPSDVSKAIHKAIPGAEYDPMYGWRMPCAFAEDSSTESINIKLGDQDFPIFLRDLVRAKTSQSSSSSKGGLCYSGVAEANTPLIILGDTFLRSYYSVYDFGNARVGLAKTKP</sequence>
<dbReference type="FunFam" id="2.40.70.10:FF:000115">
    <property type="entry name" value="Lysosomal aspartic protease"/>
    <property type="match status" value="1"/>
</dbReference>
<feature type="signal peptide" evidence="11">
    <location>
        <begin position="1"/>
        <end position="24"/>
    </location>
</feature>
<dbReference type="Pfam" id="PF00026">
    <property type="entry name" value="Asp"/>
    <property type="match status" value="1"/>
</dbReference>
<feature type="disulfide bond" evidence="9">
    <location>
        <begin position="115"/>
        <end position="119"/>
    </location>
</feature>
<keyword evidence="4 10" id="KW-0645">Protease</keyword>
<evidence type="ECO:0000256" key="7">
    <source>
        <dbReference type="ARBA" id="ARBA00022801"/>
    </source>
</evidence>
<dbReference type="InterPro" id="IPR034164">
    <property type="entry name" value="Pepsin-like_dom"/>
</dbReference>
<evidence type="ECO:0000256" key="6">
    <source>
        <dbReference type="ARBA" id="ARBA00022750"/>
    </source>
</evidence>
<evidence type="ECO:0000313" key="13">
    <source>
        <dbReference type="EMBL" id="GAN07022.1"/>
    </source>
</evidence>
<dbReference type="InterPro" id="IPR001461">
    <property type="entry name" value="Aspartic_peptidase_A1"/>
</dbReference>
<dbReference type="PANTHER" id="PTHR47966">
    <property type="entry name" value="BETA-SITE APP-CLEAVING ENZYME, ISOFORM A-RELATED"/>
    <property type="match status" value="1"/>
</dbReference>
<dbReference type="CDD" id="cd05471">
    <property type="entry name" value="pepsin_like"/>
    <property type="match status" value="1"/>
</dbReference>
<dbReference type="InterPro" id="IPR033121">
    <property type="entry name" value="PEPTIDASE_A1"/>
</dbReference>
<dbReference type="Proteomes" id="UP000053815">
    <property type="component" value="Unassembled WGS sequence"/>
</dbReference>
<feature type="active site" evidence="8">
    <location>
        <position position="287"/>
    </location>
</feature>
<evidence type="ECO:0000313" key="14">
    <source>
        <dbReference type="Proteomes" id="UP000053815"/>
    </source>
</evidence>
<keyword evidence="9" id="KW-1015">Disulfide bond</keyword>
<accession>A0A0C9MUB8</accession>
<evidence type="ECO:0000256" key="4">
    <source>
        <dbReference type="ARBA" id="ARBA00022670"/>
    </source>
</evidence>
<dbReference type="GO" id="GO:0004190">
    <property type="term" value="F:aspartic-type endopeptidase activity"/>
    <property type="evidence" value="ECO:0007669"/>
    <property type="project" value="UniProtKB-KW"/>
</dbReference>